<dbReference type="AlphaFoldDB" id="A0A383EPZ6"/>
<evidence type="ECO:0000313" key="1">
    <source>
        <dbReference type="EMBL" id="SVE58533.1"/>
    </source>
</evidence>
<protein>
    <submittedName>
        <fullName evidence="1">Uncharacterized protein</fullName>
    </submittedName>
</protein>
<accession>A0A383EPZ6</accession>
<dbReference type="EMBL" id="UINC01227584">
    <property type="protein sequence ID" value="SVE58533.1"/>
    <property type="molecule type" value="Genomic_DNA"/>
</dbReference>
<feature type="non-terminal residue" evidence="1">
    <location>
        <position position="1"/>
    </location>
</feature>
<sequence>VRRILDGKMGEEERQLLTSLVEGETPVGYAFDADILYEWVERWDLLDHPEALGEVLGGADFDAVAVKHGLMQ</sequence>
<gene>
    <name evidence="1" type="ORF">METZ01_LOCUS511387</name>
</gene>
<reference evidence="1" key="1">
    <citation type="submission" date="2018-05" db="EMBL/GenBank/DDBJ databases">
        <authorList>
            <person name="Lanie J.A."/>
            <person name="Ng W.-L."/>
            <person name="Kazmierczak K.M."/>
            <person name="Andrzejewski T.M."/>
            <person name="Davidsen T.M."/>
            <person name="Wayne K.J."/>
            <person name="Tettelin H."/>
            <person name="Glass J.I."/>
            <person name="Rusch D."/>
            <person name="Podicherti R."/>
            <person name="Tsui H.-C.T."/>
            <person name="Winkler M.E."/>
        </authorList>
    </citation>
    <scope>NUCLEOTIDE SEQUENCE</scope>
</reference>
<name>A0A383EPZ6_9ZZZZ</name>
<organism evidence="1">
    <name type="scientific">marine metagenome</name>
    <dbReference type="NCBI Taxonomy" id="408172"/>
    <lineage>
        <taxon>unclassified sequences</taxon>
        <taxon>metagenomes</taxon>
        <taxon>ecological metagenomes</taxon>
    </lineage>
</organism>
<proteinExistence type="predicted"/>